<evidence type="ECO:0000313" key="1">
    <source>
        <dbReference type="EMBL" id="KAJ2813708.1"/>
    </source>
</evidence>
<gene>
    <name evidence="1" type="ORF">H4S07_000469</name>
</gene>
<protein>
    <submittedName>
        <fullName evidence="1">Uncharacterized protein</fullName>
    </submittedName>
</protein>
<name>A0ACC1LQ48_9FUNG</name>
<keyword evidence="2" id="KW-1185">Reference proteome</keyword>
<sequence>SPSRRLKDLFFAAYTTGTDPHSAASAAPKTNGATDRRLTSATLQTTTTKQQENNAMDIDISEEDLRGPQVPLAISTAGRFYSDHMRRCELRIELMGLSTLGHNPRGVYIMPSLTSINVWHGVMFVKRGYWRDAVIRFRIDIPREYPKTHPIITLATPMAHPLVRLEDGRFALEQQFPQWTPYSDYIFHALHYLKNAFKNRVLKQLQPRDCYNIGAYMKFKNDLSLFQEHARIDSMKSRMPDCLYKPQPQDCPIMFSPLTDQQYETTLQQMLAFATPRQPAAS</sequence>
<dbReference type="EMBL" id="JANBUP010000028">
    <property type="protein sequence ID" value="KAJ2813708.1"/>
    <property type="molecule type" value="Genomic_DNA"/>
</dbReference>
<evidence type="ECO:0000313" key="2">
    <source>
        <dbReference type="Proteomes" id="UP001140096"/>
    </source>
</evidence>
<reference evidence="1" key="1">
    <citation type="submission" date="2022-07" db="EMBL/GenBank/DDBJ databases">
        <title>Phylogenomic reconstructions and comparative analyses of Kickxellomycotina fungi.</title>
        <authorList>
            <person name="Reynolds N.K."/>
            <person name="Stajich J.E."/>
            <person name="Barry K."/>
            <person name="Grigoriev I.V."/>
            <person name="Crous P."/>
            <person name="Smith M.E."/>
        </authorList>
    </citation>
    <scope>NUCLEOTIDE SEQUENCE</scope>
    <source>
        <strain evidence="1">CBS 102833</strain>
    </source>
</reference>
<accession>A0ACC1LQ48</accession>
<organism evidence="1 2">
    <name type="scientific">Coemansia furcata</name>
    <dbReference type="NCBI Taxonomy" id="417177"/>
    <lineage>
        <taxon>Eukaryota</taxon>
        <taxon>Fungi</taxon>
        <taxon>Fungi incertae sedis</taxon>
        <taxon>Zoopagomycota</taxon>
        <taxon>Kickxellomycotina</taxon>
        <taxon>Kickxellomycetes</taxon>
        <taxon>Kickxellales</taxon>
        <taxon>Kickxellaceae</taxon>
        <taxon>Coemansia</taxon>
    </lineage>
</organism>
<proteinExistence type="predicted"/>
<comment type="caution">
    <text evidence="1">The sequence shown here is derived from an EMBL/GenBank/DDBJ whole genome shotgun (WGS) entry which is preliminary data.</text>
</comment>
<feature type="non-terminal residue" evidence="1">
    <location>
        <position position="1"/>
    </location>
</feature>
<dbReference type="Proteomes" id="UP001140096">
    <property type="component" value="Unassembled WGS sequence"/>
</dbReference>